<feature type="transmembrane region" description="Helical" evidence="8">
    <location>
        <begin position="339"/>
        <end position="359"/>
    </location>
</feature>
<evidence type="ECO:0000313" key="10">
    <source>
        <dbReference type="EMBL" id="KAA8998378.1"/>
    </source>
</evidence>
<name>A0A5J5FWR4_9BACL</name>
<feature type="transmembrane region" description="Helical" evidence="8">
    <location>
        <begin position="139"/>
        <end position="156"/>
    </location>
</feature>
<feature type="transmembrane region" description="Helical" evidence="8">
    <location>
        <begin position="162"/>
        <end position="182"/>
    </location>
</feature>
<comment type="caution">
    <text evidence="10">The sequence shown here is derived from an EMBL/GenBank/DDBJ whole genome shotgun (WGS) entry which is preliminary data.</text>
</comment>
<evidence type="ECO:0000259" key="9">
    <source>
        <dbReference type="Pfam" id="PF12832"/>
    </source>
</evidence>
<organism evidence="10 11">
    <name type="scientific">Paenibacillus spiritus</name>
    <dbReference type="NCBI Taxonomy" id="2496557"/>
    <lineage>
        <taxon>Bacteria</taxon>
        <taxon>Bacillati</taxon>
        <taxon>Bacillota</taxon>
        <taxon>Bacilli</taxon>
        <taxon>Bacillales</taxon>
        <taxon>Paenibacillaceae</taxon>
        <taxon>Paenibacillus</taxon>
    </lineage>
</organism>
<gene>
    <name evidence="10" type="ORF">F4V43_16640</name>
</gene>
<keyword evidence="7 8" id="KW-0472">Membrane</keyword>
<dbReference type="InterPro" id="IPR036259">
    <property type="entry name" value="MFS_trans_sf"/>
</dbReference>
<protein>
    <submittedName>
        <fullName evidence="10">MFS transporter</fullName>
    </submittedName>
</protein>
<evidence type="ECO:0000256" key="7">
    <source>
        <dbReference type="ARBA" id="ARBA00023136"/>
    </source>
</evidence>
<feature type="domain" description="Major facilitator superfamily associated" evidence="9">
    <location>
        <begin position="14"/>
        <end position="370"/>
    </location>
</feature>
<feature type="transmembrane region" description="Helical" evidence="8">
    <location>
        <begin position="242"/>
        <end position="260"/>
    </location>
</feature>
<feature type="transmembrane region" description="Helical" evidence="8">
    <location>
        <begin position="101"/>
        <end position="127"/>
    </location>
</feature>
<evidence type="ECO:0000256" key="6">
    <source>
        <dbReference type="ARBA" id="ARBA00022989"/>
    </source>
</evidence>
<dbReference type="GO" id="GO:0015528">
    <property type="term" value="F:lactose:proton symporter activity"/>
    <property type="evidence" value="ECO:0007669"/>
    <property type="project" value="TreeGrafter"/>
</dbReference>
<dbReference type="EMBL" id="VYKK01000027">
    <property type="protein sequence ID" value="KAA8998378.1"/>
    <property type="molecule type" value="Genomic_DNA"/>
</dbReference>
<accession>A0A5J5FWR4</accession>
<feature type="transmembrane region" description="Helical" evidence="8">
    <location>
        <begin position="77"/>
        <end position="95"/>
    </location>
</feature>
<dbReference type="PANTHER" id="PTHR23522:SF10">
    <property type="entry name" value="3-PHENYLPROPIONIC ACID TRANSPORTER-RELATED"/>
    <property type="match status" value="1"/>
</dbReference>
<proteinExistence type="predicted"/>
<feature type="transmembrane region" description="Helical" evidence="8">
    <location>
        <begin position="272"/>
        <end position="292"/>
    </location>
</feature>
<keyword evidence="3" id="KW-1003">Cell membrane</keyword>
<evidence type="ECO:0000256" key="2">
    <source>
        <dbReference type="ARBA" id="ARBA00022448"/>
    </source>
</evidence>
<reference evidence="10 11" key="1">
    <citation type="submission" date="2019-09" db="EMBL/GenBank/DDBJ databases">
        <title>Bacillus ochoae sp. nov., Paenibacillus whitsoniae sp. nov., Paenibacillus spiritus sp. nov. Isolated from the Mars Exploration Rover during spacecraft assembly.</title>
        <authorList>
            <person name="Seuylemezian A."/>
            <person name="Vaishampayan P."/>
        </authorList>
    </citation>
    <scope>NUCLEOTIDE SEQUENCE [LARGE SCALE GENOMIC DNA]</scope>
    <source>
        <strain evidence="10 11">MER_111</strain>
    </source>
</reference>
<feature type="transmembrane region" description="Helical" evidence="8">
    <location>
        <begin position="371"/>
        <end position="391"/>
    </location>
</feature>
<evidence type="ECO:0000256" key="8">
    <source>
        <dbReference type="SAM" id="Phobius"/>
    </source>
</evidence>
<evidence type="ECO:0000256" key="4">
    <source>
        <dbReference type="ARBA" id="ARBA00022519"/>
    </source>
</evidence>
<dbReference type="AlphaFoldDB" id="A0A5J5FWR4"/>
<dbReference type="Proteomes" id="UP000367750">
    <property type="component" value="Unassembled WGS sequence"/>
</dbReference>
<evidence type="ECO:0000313" key="11">
    <source>
        <dbReference type="Proteomes" id="UP000367750"/>
    </source>
</evidence>
<keyword evidence="5 8" id="KW-0812">Transmembrane</keyword>
<feature type="transmembrane region" description="Helical" evidence="8">
    <location>
        <begin position="210"/>
        <end position="236"/>
    </location>
</feature>
<keyword evidence="4" id="KW-0997">Cell inner membrane</keyword>
<dbReference type="Pfam" id="PF12832">
    <property type="entry name" value="MFS_1_like"/>
    <property type="match status" value="1"/>
</dbReference>
<sequence>MREEPDKSSSPFVLKGFTFFVYGAMVLFATYFPLYLQDRGLNKLEIGLLLAFGPLVSIFANPFWGLSSDRYPHVRRIVLMMLTGTLLFAELAFGAHTYETLYTAMLLFYFCQTPLLAQTHTLTLSYISDTGRPFGSFRLWGSVGWALTALLAGPVLERAGISSLAFLFAALLGAAMLSLAALPPLSRGSGGFAVAPNPFRGIGRVIRNPYFLSFLIFGLLVSIPNTMNTTFLSLYITDMGGSRSIVGLAVFLSAFLEIGVLKLCERYLRRSVPALLGWLALVSLLFVFRWWLTAQATTPREVALIQIMHSTTFGGFFYVGAQLTRLLLPRPFRSSGHAFFTLGWSGIAGVAGGVLGGWLFQNFGAQNMYEFGGFLTLIGAVGFGVMWFFVFQSGYAPGSHNGEHGGSGGQ</sequence>
<evidence type="ECO:0000256" key="1">
    <source>
        <dbReference type="ARBA" id="ARBA00004429"/>
    </source>
</evidence>
<comment type="subcellular location">
    <subcellularLocation>
        <location evidence="1">Cell inner membrane</location>
        <topology evidence="1">Multi-pass membrane protein</topology>
    </subcellularLocation>
</comment>
<dbReference type="OrthoDB" id="1650886at2"/>
<feature type="transmembrane region" description="Helical" evidence="8">
    <location>
        <begin position="12"/>
        <end position="34"/>
    </location>
</feature>
<keyword evidence="6 8" id="KW-1133">Transmembrane helix</keyword>
<feature type="transmembrane region" description="Helical" evidence="8">
    <location>
        <begin position="46"/>
        <end position="65"/>
    </location>
</feature>
<dbReference type="PANTHER" id="PTHR23522">
    <property type="entry name" value="BLL5896 PROTEIN"/>
    <property type="match status" value="1"/>
</dbReference>
<dbReference type="Gene3D" id="1.20.1250.20">
    <property type="entry name" value="MFS general substrate transporter like domains"/>
    <property type="match status" value="2"/>
</dbReference>
<keyword evidence="2" id="KW-0813">Transport</keyword>
<evidence type="ECO:0000256" key="5">
    <source>
        <dbReference type="ARBA" id="ARBA00022692"/>
    </source>
</evidence>
<dbReference type="InterPro" id="IPR024989">
    <property type="entry name" value="MFS_assoc_dom"/>
</dbReference>
<dbReference type="GO" id="GO:0005886">
    <property type="term" value="C:plasma membrane"/>
    <property type="evidence" value="ECO:0007669"/>
    <property type="project" value="UniProtKB-SubCell"/>
</dbReference>
<dbReference type="GO" id="GO:0030395">
    <property type="term" value="F:lactose binding"/>
    <property type="evidence" value="ECO:0007669"/>
    <property type="project" value="TreeGrafter"/>
</dbReference>
<keyword evidence="11" id="KW-1185">Reference proteome</keyword>
<feature type="transmembrane region" description="Helical" evidence="8">
    <location>
        <begin position="304"/>
        <end position="327"/>
    </location>
</feature>
<dbReference type="RefSeq" id="WP_150459385.1">
    <property type="nucleotide sequence ID" value="NZ_VYKK01000027.1"/>
</dbReference>
<evidence type="ECO:0000256" key="3">
    <source>
        <dbReference type="ARBA" id="ARBA00022475"/>
    </source>
</evidence>
<dbReference type="SUPFAM" id="SSF103473">
    <property type="entry name" value="MFS general substrate transporter"/>
    <property type="match status" value="1"/>
</dbReference>